<gene>
    <name evidence="3" type="ORF">K040078D81_56550</name>
</gene>
<evidence type="ECO:0000313" key="3">
    <source>
        <dbReference type="EMBL" id="GAA6411538.1"/>
    </source>
</evidence>
<accession>A0ABQ0BJA0</accession>
<reference evidence="3 4" key="1">
    <citation type="submission" date="2024-04" db="EMBL/GenBank/DDBJ databases">
        <title>Defined microbial consortia suppress multidrug-resistant proinflammatory Enterobacteriaceae via ecological control.</title>
        <authorList>
            <person name="Furuichi M."/>
            <person name="Kawaguchi T."/>
            <person name="Pust M."/>
            <person name="Yasuma K."/>
            <person name="Plichta D."/>
            <person name="Hasegawa N."/>
            <person name="Ohya T."/>
            <person name="Bhattarai S."/>
            <person name="Sasajima S."/>
            <person name="Aoto Y."/>
            <person name="Tuganbaev T."/>
            <person name="Yaginuma M."/>
            <person name="Ueda M."/>
            <person name="Okahashi N."/>
            <person name="Amafuji K."/>
            <person name="Kiridooshi Y."/>
            <person name="Sugita K."/>
            <person name="Strazar M."/>
            <person name="Skelly A."/>
            <person name="Suda W."/>
            <person name="Hattori M."/>
            <person name="Nakamoto N."/>
            <person name="Caballero S."/>
            <person name="Norman J."/>
            <person name="Olle B."/>
            <person name="Tanoue T."/>
            <person name="Arita M."/>
            <person name="Bucci V."/>
            <person name="Atarashi K."/>
            <person name="Xavier R."/>
            <person name="Honda K."/>
        </authorList>
    </citation>
    <scope>NUCLEOTIDE SEQUENCE [LARGE SCALE GENOMIC DNA]</scope>
    <source>
        <strain evidence="4">k04-0078-D8-1</strain>
    </source>
</reference>
<evidence type="ECO:0000259" key="2">
    <source>
        <dbReference type="Pfam" id="PF18223"/>
    </source>
</evidence>
<keyword evidence="1" id="KW-0472">Membrane</keyword>
<dbReference type="PANTHER" id="PTHR30093">
    <property type="entry name" value="GENERAL SECRETION PATHWAY PROTEIN G"/>
    <property type="match status" value="1"/>
</dbReference>
<organism evidence="3 4">
    <name type="scientific">Blautia hominis</name>
    <dbReference type="NCBI Taxonomy" id="2025493"/>
    <lineage>
        <taxon>Bacteria</taxon>
        <taxon>Bacillati</taxon>
        <taxon>Bacillota</taxon>
        <taxon>Clostridia</taxon>
        <taxon>Lachnospirales</taxon>
        <taxon>Lachnospiraceae</taxon>
        <taxon>Blautia</taxon>
    </lineage>
</organism>
<evidence type="ECO:0000313" key="4">
    <source>
        <dbReference type="Proteomes" id="UP001600943"/>
    </source>
</evidence>
<keyword evidence="1" id="KW-1133">Transmembrane helix</keyword>
<evidence type="ECO:0000256" key="1">
    <source>
        <dbReference type="SAM" id="Phobius"/>
    </source>
</evidence>
<dbReference type="InterPro" id="IPR012902">
    <property type="entry name" value="N_methyl_site"/>
</dbReference>
<dbReference type="PROSITE" id="PS00409">
    <property type="entry name" value="PROKAR_NTER_METHYL"/>
    <property type="match status" value="1"/>
</dbReference>
<dbReference type="Pfam" id="PF18223">
    <property type="entry name" value="PilJ_C"/>
    <property type="match status" value="1"/>
</dbReference>
<dbReference type="SUPFAM" id="SSF54523">
    <property type="entry name" value="Pili subunits"/>
    <property type="match status" value="1"/>
</dbReference>
<feature type="domain" description="Pilin PilJ C-terminal" evidence="2">
    <location>
        <begin position="148"/>
        <end position="232"/>
    </location>
</feature>
<protein>
    <recommendedName>
        <fullName evidence="2">Pilin PilJ C-terminal domain-containing protein</fullName>
    </recommendedName>
</protein>
<comment type="caution">
    <text evidence="3">The sequence shown here is derived from an EMBL/GenBank/DDBJ whole genome shotgun (WGS) entry which is preliminary data.</text>
</comment>
<keyword evidence="1" id="KW-0812">Transmembrane</keyword>
<dbReference type="Proteomes" id="UP001600943">
    <property type="component" value="Unassembled WGS sequence"/>
</dbReference>
<dbReference type="InterPro" id="IPR045584">
    <property type="entry name" value="Pilin-like"/>
</dbReference>
<dbReference type="NCBIfam" id="TIGR02532">
    <property type="entry name" value="IV_pilin_GFxxxE"/>
    <property type="match status" value="1"/>
</dbReference>
<proteinExistence type="predicted"/>
<dbReference type="EMBL" id="BAABYW010000002">
    <property type="protein sequence ID" value="GAA6411538.1"/>
    <property type="molecule type" value="Genomic_DNA"/>
</dbReference>
<sequence>MAQKKNNNQGFTLVELIVVIVIILILAALAVPSITRYVQKSKVAKCANQRHELETQFQIMGTDVPEIALCDQIGEVNTLLGQDVLNYMVKNGYCSEDITVCPVYNEKYTVEVTVESGHQQVDFSCSCVDGVKGYVSLCGSYYEELKKNNGNKVNREAVIKKVAEEKGFLKITDTIKNKTSFANEDLYWKPYYLTDGKMILFGTTDTNKTDPWEGWKGYLIYIDGQVYQSTNKKWNGDPDSTIIADLKDVNTNTLEKYVEDKKFKKVS</sequence>
<dbReference type="RefSeq" id="WP_095176228.1">
    <property type="nucleotide sequence ID" value="NZ_BAABYW010000002.1"/>
</dbReference>
<keyword evidence="4" id="KW-1185">Reference proteome</keyword>
<dbReference type="Gene3D" id="3.30.700.10">
    <property type="entry name" value="Glycoprotein, Type 4 Pilin"/>
    <property type="match status" value="1"/>
</dbReference>
<feature type="transmembrane region" description="Helical" evidence="1">
    <location>
        <begin position="12"/>
        <end position="31"/>
    </location>
</feature>
<name>A0ABQ0BJA0_9FIRM</name>
<dbReference type="Pfam" id="PF07963">
    <property type="entry name" value="N_methyl"/>
    <property type="match status" value="1"/>
</dbReference>
<dbReference type="InterPro" id="IPR040599">
    <property type="entry name" value="PilJ_C"/>
</dbReference>